<proteinExistence type="predicted"/>
<protein>
    <submittedName>
        <fullName evidence="2">Uncharacterized protein</fullName>
    </submittedName>
</protein>
<gene>
    <name evidence="2" type="ORF">S06H3_29510</name>
</gene>
<dbReference type="AlphaFoldDB" id="X1MUG9"/>
<evidence type="ECO:0000313" key="2">
    <source>
        <dbReference type="EMBL" id="GAI21671.1"/>
    </source>
</evidence>
<evidence type="ECO:0000256" key="1">
    <source>
        <dbReference type="SAM" id="MobiDB-lite"/>
    </source>
</evidence>
<accession>X1MUG9</accession>
<comment type="caution">
    <text evidence="2">The sequence shown here is derived from an EMBL/GenBank/DDBJ whole genome shotgun (WGS) entry which is preliminary data.</text>
</comment>
<reference evidence="2" key="1">
    <citation type="journal article" date="2014" name="Front. Microbiol.">
        <title>High frequency of phylogenetically diverse reductive dehalogenase-homologous genes in deep subseafloor sedimentary metagenomes.</title>
        <authorList>
            <person name="Kawai M."/>
            <person name="Futagami T."/>
            <person name="Toyoda A."/>
            <person name="Takaki Y."/>
            <person name="Nishi S."/>
            <person name="Hori S."/>
            <person name="Arai W."/>
            <person name="Tsubouchi T."/>
            <person name="Morono Y."/>
            <person name="Uchiyama I."/>
            <person name="Ito T."/>
            <person name="Fujiyama A."/>
            <person name="Inagaki F."/>
            <person name="Takami H."/>
        </authorList>
    </citation>
    <scope>NUCLEOTIDE SEQUENCE</scope>
    <source>
        <strain evidence="2">Expedition CK06-06</strain>
    </source>
</reference>
<organism evidence="2">
    <name type="scientific">marine sediment metagenome</name>
    <dbReference type="NCBI Taxonomy" id="412755"/>
    <lineage>
        <taxon>unclassified sequences</taxon>
        <taxon>metagenomes</taxon>
        <taxon>ecological metagenomes</taxon>
    </lineage>
</organism>
<sequence length="61" mass="6309">GVLGKCTKASQRKGKGDSPGILSPRSQGTAGIATSISFAIRKLTKSDRYNICHDSTGAGEE</sequence>
<feature type="region of interest" description="Disordered" evidence="1">
    <location>
        <begin position="1"/>
        <end position="28"/>
    </location>
</feature>
<name>X1MUG9_9ZZZZ</name>
<dbReference type="EMBL" id="BARV01017293">
    <property type="protein sequence ID" value="GAI21671.1"/>
    <property type="molecule type" value="Genomic_DNA"/>
</dbReference>
<feature type="non-terminal residue" evidence="2">
    <location>
        <position position="1"/>
    </location>
</feature>